<gene>
    <name evidence="1" type="ORF">G5C65_15645</name>
</gene>
<dbReference type="AlphaFoldDB" id="A0A6G4WZ18"/>
<evidence type="ECO:0000313" key="1">
    <source>
        <dbReference type="EMBL" id="NGO69764.1"/>
    </source>
</evidence>
<evidence type="ECO:0000313" key="2">
    <source>
        <dbReference type="Proteomes" id="UP000477722"/>
    </source>
</evidence>
<proteinExistence type="predicted"/>
<dbReference type="EMBL" id="JAAKZZ010000138">
    <property type="protein sequence ID" value="NGO69764.1"/>
    <property type="molecule type" value="Genomic_DNA"/>
</dbReference>
<dbReference type="Proteomes" id="UP000477722">
    <property type="component" value="Unassembled WGS sequence"/>
</dbReference>
<comment type="caution">
    <text evidence="1">The sequence shown here is derived from an EMBL/GenBank/DDBJ whole genome shotgun (WGS) entry which is preliminary data.</text>
</comment>
<organism evidence="1 2">
    <name type="scientific">Streptomyces boncukensis</name>
    <dbReference type="NCBI Taxonomy" id="2711219"/>
    <lineage>
        <taxon>Bacteria</taxon>
        <taxon>Bacillati</taxon>
        <taxon>Actinomycetota</taxon>
        <taxon>Actinomycetes</taxon>
        <taxon>Kitasatosporales</taxon>
        <taxon>Streptomycetaceae</taxon>
        <taxon>Streptomyces</taxon>
    </lineage>
</organism>
<sequence length="72" mass="8180">MSPRNEWATHRMTIRIYRVAADTGDRLPVRTLSVVEQEPWLPPPEIGNPCAYPPCACPRHRRPGHDSPRIGP</sequence>
<keyword evidence="2" id="KW-1185">Reference proteome</keyword>
<name>A0A6G4WZ18_9ACTN</name>
<protein>
    <submittedName>
        <fullName evidence="1">Uncharacterized protein</fullName>
    </submittedName>
</protein>
<dbReference type="RefSeq" id="WP_165299446.1">
    <property type="nucleotide sequence ID" value="NZ_JAAKZZ010000138.1"/>
</dbReference>
<accession>A0A6G4WZ18</accession>
<reference evidence="1 2" key="1">
    <citation type="submission" date="2020-02" db="EMBL/GenBank/DDBJ databases">
        <title>Whole-genome analyses of novel actinobacteria.</title>
        <authorList>
            <person name="Sahin N."/>
            <person name="Tatar D."/>
        </authorList>
    </citation>
    <scope>NUCLEOTIDE SEQUENCE [LARGE SCALE GENOMIC DNA]</scope>
    <source>
        <strain evidence="1 2">SB3404</strain>
    </source>
</reference>